<dbReference type="Pfam" id="PF08883">
    <property type="entry name" value="DOPA_dioxygen"/>
    <property type="match status" value="1"/>
</dbReference>
<dbReference type="STRING" id="1121279.SAMN02745887_00526"/>
<proteinExistence type="predicted"/>
<dbReference type="SUPFAM" id="SSF143410">
    <property type="entry name" value="DOPA-like"/>
    <property type="match status" value="1"/>
</dbReference>
<gene>
    <name evidence="1" type="ORF">SAMN02745887_00526</name>
</gene>
<keyword evidence="2" id="KW-1185">Reference proteome</keyword>
<dbReference type="OrthoDB" id="572228at2"/>
<protein>
    <submittedName>
        <fullName evidence="1">DOPA 4,5-dioxygenase</fullName>
    </submittedName>
</protein>
<dbReference type="Gene3D" id="3.30.70.1240">
    <property type="entry name" value="DOPA-like domains"/>
    <property type="match status" value="1"/>
</dbReference>
<keyword evidence="1" id="KW-0560">Oxidoreductase</keyword>
<evidence type="ECO:0000313" key="1">
    <source>
        <dbReference type="EMBL" id="SFZ72069.1"/>
    </source>
</evidence>
<dbReference type="EMBL" id="FPKR01000002">
    <property type="protein sequence ID" value="SFZ72069.1"/>
    <property type="molecule type" value="Genomic_DNA"/>
</dbReference>
<dbReference type="AlphaFoldDB" id="A0A1K2H7G2"/>
<dbReference type="InterPro" id="IPR014980">
    <property type="entry name" value="DOPA_dioxygen"/>
</dbReference>
<name>A0A1K2H7G2_9NEIS</name>
<dbReference type="PANTHER" id="PTHR36423">
    <property type="entry name" value="AFR070WP"/>
    <property type="match status" value="1"/>
</dbReference>
<accession>A0A1K2H7G2</accession>
<dbReference type="GO" id="GO:0051213">
    <property type="term" value="F:dioxygenase activity"/>
    <property type="evidence" value="ECO:0007669"/>
    <property type="project" value="UniProtKB-KW"/>
</dbReference>
<keyword evidence="1" id="KW-0223">Dioxygenase</keyword>
<evidence type="ECO:0000313" key="2">
    <source>
        <dbReference type="Proteomes" id="UP000186513"/>
    </source>
</evidence>
<sequence>MKPPTDPYHAHIYFDADSRPVALGLHQELAEMLAQGRLADLLLVGKMHDRGIGPHPKPQFEVQFHAAALPSLLPLLQDCGLTVLLHPLSDDDLADHTTLAQWIGEPLLLDLSVLDPPGHNQGLARFGQLQFGAGAGHR</sequence>
<organism evidence="1 2">
    <name type="scientific">Chitinimonas taiwanensis DSM 18899</name>
    <dbReference type="NCBI Taxonomy" id="1121279"/>
    <lineage>
        <taxon>Bacteria</taxon>
        <taxon>Pseudomonadati</taxon>
        <taxon>Pseudomonadota</taxon>
        <taxon>Betaproteobacteria</taxon>
        <taxon>Neisseriales</taxon>
        <taxon>Chitinibacteraceae</taxon>
        <taxon>Chitinimonas</taxon>
    </lineage>
</organism>
<dbReference type="PANTHER" id="PTHR36423:SF2">
    <property type="entry name" value="AFR070WP"/>
    <property type="match status" value="1"/>
</dbReference>
<dbReference type="RefSeq" id="WP_072427076.1">
    <property type="nucleotide sequence ID" value="NZ_FPKR01000002.1"/>
</dbReference>
<dbReference type="Proteomes" id="UP000186513">
    <property type="component" value="Unassembled WGS sequence"/>
</dbReference>
<reference evidence="1 2" key="1">
    <citation type="submission" date="2016-11" db="EMBL/GenBank/DDBJ databases">
        <authorList>
            <person name="Jaros S."/>
            <person name="Januszkiewicz K."/>
            <person name="Wedrychowicz H."/>
        </authorList>
    </citation>
    <scope>NUCLEOTIDE SEQUENCE [LARGE SCALE GENOMIC DNA]</scope>
    <source>
        <strain evidence="1 2">DSM 18899</strain>
    </source>
</reference>
<dbReference type="InterPro" id="IPR023389">
    <property type="entry name" value="DOPA-like_sf"/>
</dbReference>